<comment type="caution">
    <text evidence="2">The sequence shown here is derived from an EMBL/GenBank/DDBJ whole genome shotgun (WGS) entry which is preliminary data.</text>
</comment>
<feature type="domain" description="DUF3616" evidence="1">
    <location>
        <begin position="171"/>
        <end position="336"/>
    </location>
</feature>
<proteinExistence type="predicted"/>
<dbReference type="RefSeq" id="WP_188608760.1">
    <property type="nucleotide sequence ID" value="NZ_BMGG01000003.1"/>
</dbReference>
<reference evidence="2" key="2">
    <citation type="submission" date="2020-09" db="EMBL/GenBank/DDBJ databases">
        <authorList>
            <person name="Sun Q."/>
            <person name="Zhou Y."/>
        </authorList>
    </citation>
    <scope>NUCLEOTIDE SEQUENCE</scope>
    <source>
        <strain evidence="2">CGMCC 1.12919</strain>
    </source>
</reference>
<organism evidence="2 3">
    <name type="scientific">Chelatococcus reniformis</name>
    <dbReference type="NCBI Taxonomy" id="1494448"/>
    <lineage>
        <taxon>Bacteria</taxon>
        <taxon>Pseudomonadati</taxon>
        <taxon>Pseudomonadota</taxon>
        <taxon>Alphaproteobacteria</taxon>
        <taxon>Hyphomicrobiales</taxon>
        <taxon>Chelatococcaceae</taxon>
        <taxon>Chelatococcus</taxon>
    </lineage>
</organism>
<dbReference type="Pfam" id="PF12275">
    <property type="entry name" value="DUF3616"/>
    <property type="match status" value="1"/>
</dbReference>
<evidence type="ECO:0000259" key="1">
    <source>
        <dbReference type="Pfam" id="PF12275"/>
    </source>
</evidence>
<reference evidence="2" key="1">
    <citation type="journal article" date="2014" name="Int. J. Syst. Evol. Microbiol.">
        <title>Complete genome sequence of Corynebacterium casei LMG S-19264T (=DSM 44701T), isolated from a smear-ripened cheese.</title>
        <authorList>
            <consortium name="US DOE Joint Genome Institute (JGI-PGF)"/>
            <person name="Walter F."/>
            <person name="Albersmeier A."/>
            <person name="Kalinowski J."/>
            <person name="Ruckert C."/>
        </authorList>
    </citation>
    <scope>NUCLEOTIDE SEQUENCE</scope>
    <source>
        <strain evidence="2">CGMCC 1.12919</strain>
    </source>
</reference>
<sequence length="350" mass="37015">MHARWIRRVGIAAIALAMPLLAWCGVAAGADGLRPIAGPLDAEGSFAFEGSRKDVRESRRALSGIACPSARPGPLGCIVVFDEGIEARAVTLGERSYTAELTPIVLLSGGEELDAEAAASDGHYVYVTGSHARKRGGCEVNPDSGQVLRFRVDPVTFLPLRSPAEETPTRRLGEIMAALPALAPHVGRCPGEGGVDIEGMAARDGRLFFGFREPTVGEAAYVLSVDATRLFEGGDVNPLLASVRVGRGRGIRDLVAVKDGILILAGPDDEKNARIAWTVSLWEGSAPAGGPAVPKLLAALDLGDIERRKCDKRPKPEAMAVLAETPDRYRVAVLSDGLCDGGPLIFDLRR</sequence>
<accession>A0A916U501</accession>
<gene>
    <name evidence="2" type="ORF">GCM10010994_17210</name>
</gene>
<dbReference type="Proteomes" id="UP000637002">
    <property type="component" value="Unassembled WGS sequence"/>
</dbReference>
<dbReference type="AlphaFoldDB" id="A0A916U501"/>
<evidence type="ECO:0000313" key="2">
    <source>
        <dbReference type="EMBL" id="GGC58943.1"/>
    </source>
</evidence>
<evidence type="ECO:0000313" key="3">
    <source>
        <dbReference type="Proteomes" id="UP000637002"/>
    </source>
</evidence>
<dbReference type="InterPro" id="IPR022060">
    <property type="entry name" value="DUF3616"/>
</dbReference>
<dbReference type="EMBL" id="BMGG01000003">
    <property type="protein sequence ID" value="GGC58943.1"/>
    <property type="molecule type" value="Genomic_DNA"/>
</dbReference>
<name>A0A916U501_9HYPH</name>
<protein>
    <recommendedName>
        <fullName evidence="1">DUF3616 domain-containing protein</fullName>
    </recommendedName>
</protein>
<keyword evidence="3" id="KW-1185">Reference proteome</keyword>